<dbReference type="Proteomes" id="UP000245283">
    <property type="component" value="Unassembled WGS sequence"/>
</dbReference>
<dbReference type="GO" id="GO:0032259">
    <property type="term" value="P:methylation"/>
    <property type="evidence" value="ECO:0007669"/>
    <property type="project" value="UniProtKB-KW"/>
</dbReference>
<dbReference type="OrthoDB" id="9805171at2"/>
<dbReference type="GO" id="GO:0008757">
    <property type="term" value="F:S-adenosylmethionine-dependent methyltransferase activity"/>
    <property type="evidence" value="ECO:0007669"/>
    <property type="project" value="InterPro"/>
</dbReference>
<dbReference type="InterPro" id="IPR029063">
    <property type="entry name" value="SAM-dependent_MTases_sf"/>
</dbReference>
<evidence type="ECO:0000259" key="1">
    <source>
        <dbReference type="Pfam" id="PF08241"/>
    </source>
</evidence>
<dbReference type="CDD" id="cd02440">
    <property type="entry name" value="AdoMet_MTases"/>
    <property type="match status" value="1"/>
</dbReference>
<keyword evidence="3" id="KW-1185">Reference proteome</keyword>
<sequence>MGKRVLRPGGMEMTRRILDAAKPGAGDRIVEFGPGVGKTAEILLASQPERYWGVDVRDNADSPMERVIVGRDGAELVQADARDTGLPDGAATLVVGEAMLTMQTDQGKRAIMAEAYRVLAPGGRYAIHEMGFKPQVAEESGTGAQKDLSQTIKVGAKPLKIANWAAMLESVGFRVEYTSSNKMALLEVRRVIADEGILGFLRIITNVARNPAARKRILAMRATFKANQEYLCAVGLVAVKPE</sequence>
<protein>
    <submittedName>
        <fullName evidence="2">SAM-dependent methyltransferase</fullName>
    </submittedName>
</protein>
<evidence type="ECO:0000313" key="2">
    <source>
        <dbReference type="EMBL" id="PWF27799.1"/>
    </source>
</evidence>
<comment type="caution">
    <text evidence="2">The sequence shown here is derived from an EMBL/GenBank/DDBJ whole genome shotgun (WGS) entry which is preliminary data.</text>
</comment>
<dbReference type="AlphaFoldDB" id="A0A2V1KEX7"/>
<proteinExistence type="predicted"/>
<dbReference type="Gene3D" id="3.40.50.150">
    <property type="entry name" value="Vaccinia Virus protein VP39"/>
    <property type="match status" value="1"/>
</dbReference>
<feature type="domain" description="Methyltransferase type 11" evidence="1">
    <location>
        <begin position="31"/>
        <end position="127"/>
    </location>
</feature>
<keyword evidence="2" id="KW-0489">Methyltransferase</keyword>
<reference evidence="3" key="1">
    <citation type="submission" date="2018-05" db="EMBL/GenBank/DDBJ databases">
        <authorList>
            <person name="Li Y."/>
        </authorList>
    </citation>
    <scope>NUCLEOTIDE SEQUENCE [LARGE SCALE GENOMIC DNA]</scope>
    <source>
        <strain evidence="3">sk1b4</strain>
    </source>
</reference>
<accession>A0A2V1KEX7</accession>
<dbReference type="InterPro" id="IPR013216">
    <property type="entry name" value="Methyltransf_11"/>
</dbReference>
<dbReference type="Pfam" id="PF08241">
    <property type="entry name" value="Methyltransf_11"/>
    <property type="match status" value="1"/>
</dbReference>
<dbReference type="SUPFAM" id="SSF53335">
    <property type="entry name" value="S-adenosyl-L-methionine-dependent methyltransferases"/>
    <property type="match status" value="1"/>
</dbReference>
<gene>
    <name evidence="2" type="ORF">DD236_04265</name>
</gene>
<organism evidence="2 3">
    <name type="scientific">Ancrocorticia populi</name>
    <dbReference type="NCBI Taxonomy" id="2175228"/>
    <lineage>
        <taxon>Bacteria</taxon>
        <taxon>Bacillati</taxon>
        <taxon>Actinomycetota</taxon>
        <taxon>Actinomycetes</taxon>
        <taxon>Actinomycetales</taxon>
        <taxon>Actinomycetaceae</taxon>
        <taxon>Ancrocorticia</taxon>
    </lineage>
</organism>
<name>A0A2V1KEX7_9ACTO</name>
<keyword evidence="2" id="KW-0808">Transferase</keyword>
<dbReference type="EMBL" id="QETB01000001">
    <property type="protein sequence ID" value="PWF27799.1"/>
    <property type="molecule type" value="Genomic_DNA"/>
</dbReference>
<evidence type="ECO:0000313" key="3">
    <source>
        <dbReference type="Proteomes" id="UP000245283"/>
    </source>
</evidence>